<feature type="compositionally biased region" description="Low complexity" evidence="1">
    <location>
        <begin position="262"/>
        <end position="274"/>
    </location>
</feature>
<gene>
    <name evidence="3" type="ORF">Taro_007055</name>
</gene>
<feature type="compositionally biased region" description="Polar residues" evidence="1">
    <location>
        <begin position="336"/>
        <end position="351"/>
    </location>
</feature>
<protein>
    <recommendedName>
        <fullName evidence="2">CRIB domain-containing protein</fullName>
    </recommendedName>
</protein>
<proteinExistence type="predicted"/>
<name>A0A843TU32_COLES</name>
<dbReference type="PANTHER" id="PTHR46325:SF20">
    <property type="entry name" value="CRIB DOMAIN-CONTAINING PROTEIN RIC10"/>
    <property type="match status" value="1"/>
</dbReference>
<evidence type="ECO:0000313" key="4">
    <source>
        <dbReference type="Proteomes" id="UP000652761"/>
    </source>
</evidence>
<feature type="domain" description="CRIB" evidence="2">
    <location>
        <begin position="178"/>
        <end position="191"/>
    </location>
</feature>
<feature type="compositionally biased region" description="Gly residues" evidence="1">
    <location>
        <begin position="63"/>
        <end position="73"/>
    </location>
</feature>
<dbReference type="PROSITE" id="PS50108">
    <property type="entry name" value="CRIB"/>
    <property type="match status" value="1"/>
</dbReference>
<comment type="caution">
    <text evidence="3">The sequence shown here is derived from an EMBL/GenBank/DDBJ whole genome shotgun (WGS) entry which is preliminary data.</text>
</comment>
<dbReference type="CDD" id="cd00132">
    <property type="entry name" value="CRIB"/>
    <property type="match status" value="1"/>
</dbReference>
<sequence>MDGETSSTPTSPPPPPSIFGLLPSSFSLPLLRPRHFSLFYLSLRVCRRHRTRSSTPTPRCEGGQAGGVRGGEGSSLAFPLNGLPGRRRRSHGETLLRLLRLSHCLFQDSALCDRSSSYVGGGPACGRRKTRIFNKGIIIRTIDLTCGHTEMTTKMKGLLKGLRYISQIFDPKEHEMQIGYPTDVKHVAHIGWDGPSVSNPSWMNEFRSAPLSATGSETLADVVTPARRSYDLHGSGGTLDAAPVLEARDPALPKSRRQASTGSADAPSRSAGAPPRRRRNKSIADGADGGGSVSGDSSVGDSSVREGPLIPKGGRKKKAKAGDGGSTRSGKPRAKASSSDVGGPTQEQGNTEELRVVLSPAQGEGI</sequence>
<dbReference type="Proteomes" id="UP000652761">
    <property type="component" value="Unassembled WGS sequence"/>
</dbReference>
<evidence type="ECO:0000259" key="2">
    <source>
        <dbReference type="PROSITE" id="PS50108"/>
    </source>
</evidence>
<dbReference type="EMBL" id="NMUH01000219">
    <property type="protein sequence ID" value="MQL74691.1"/>
    <property type="molecule type" value="Genomic_DNA"/>
</dbReference>
<dbReference type="PANTHER" id="PTHR46325">
    <property type="entry name" value="CRIB DOMAIN-CONTAINING PROTEIN RIC8"/>
    <property type="match status" value="1"/>
</dbReference>
<dbReference type="Pfam" id="PF00786">
    <property type="entry name" value="PBD"/>
    <property type="match status" value="1"/>
</dbReference>
<evidence type="ECO:0000313" key="3">
    <source>
        <dbReference type="EMBL" id="MQL74691.1"/>
    </source>
</evidence>
<accession>A0A843TU32</accession>
<keyword evidence="4" id="KW-1185">Reference proteome</keyword>
<reference evidence="3" key="1">
    <citation type="submission" date="2017-07" db="EMBL/GenBank/DDBJ databases">
        <title>Taro Niue Genome Assembly and Annotation.</title>
        <authorList>
            <person name="Atibalentja N."/>
            <person name="Keating K."/>
            <person name="Fields C.J."/>
        </authorList>
    </citation>
    <scope>NUCLEOTIDE SEQUENCE</scope>
    <source>
        <strain evidence="3">Niue_2</strain>
        <tissue evidence="3">Leaf</tissue>
    </source>
</reference>
<dbReference type="Gene3D" id="3.90.810.10">
    <property type="entry name" value="CRIB domain"/>
    <property type="match status" value="1"/>
</dbReference>
<dbReference type="InterPro" id="IPR036936">
    <property type="entry name" value="CRIB_dom_sf"/>
</dbReference>
<feature type="region of interest" description="Disordered" evidence="1">
    <location>
        <begin position="233"/>
        <end position="366"/>
    </location>
</feature>
<feature type="region of interest" description="Disordered" evidence="1">
    <location>
        <begin position="52"/>
        <end position="73"/>
    </location>
</feature>
<organism evidence="3 4">
    <name type="scientific">Colocasia esculenta</name>
    <name type="common">Wild taro</name>
    <name type="synonym">Arum esculentum</name>
    <dbReference type="NCBI Taxonomy" id="4460"/>
    <lineage>
        <taxon>Eukaryota</taxon>
        <taxon>Viridiplantae</taxon>
        <taxon>Streptophyta</taxon>
        <taxon>Embryophyta</taxon>
        <taxon>Tracheophyta</taxon>
        <taxon>Spermatophyta</taxon>
        <taxon>Magnoliopsida</taxon>
        <taxon>Liliopsida</taxon>
        <taxon>Araceae</taxon>
        <taxon>Aroideae</taxon>
        <taxon>Colocasieae</taxon>
        <taxon>Colocasia</taxon>
    </lineage>
</organism>
<dbReference type="AlphaFoldDB" id="A0A843TU32"/>
<evidence type="ECO:0000256" key="1">
    <source>
        <dbReference type="SAM" id="MobiDB-lite"/>
    </source>
</evidence>
<dbReference type="OrthoDB" id="4206278at2759"/>
<dbReference type="InterPro" id="IPR000095">
    <property type="entry name" value="CRIB_dom"/>
</dbReference>